<accession>A0A815P066</accession>
<name>A0A815P066_9BILA</name>
<dbReference type="EMBL" id="CAJNOE010001659">
    <property type="protein sequence ID" value="CAF1441246.1"/>
    <property type="molecule type" value="Genomic_DNA"/>
</dbReference>
<feature type="non-terminal residue" evidence="2">
    <location>
        <position position="37"/>
    </location>
</feature>
<reference evidence="2" key="1">
    <citation type="submission" date="2021-02" db="EMBL/GenBank/DDBJ databases">
        <authorList>
            <person name="Nowell W R."/>
        </authorList>
    </citation>
    <scope>NUCLEOTIDE SEQUENCE</scope>
</reference>
<proteinExistence type="predicted"/>
<evidence type="ECO:0000256" key="1">
    <source>
        <dbReference type="SAM" id="MobiDB-lite"/>
    </source>
</evidence>
<feature type="compositionally biased region" description="Low complexity" evidence="1">
    <location>
        <begin position="1"/>
        <end position="20"/>
    </location>
</feature>
<dbReference type="Proteomes" id="UP000663860">
    <property type="component" value="Unassembled WGS sequence"/>
</dbReference>
<comment type="caution">
    <text evidence="2">The sequence shown here is derived from an EMBL/GenBank/DDBJ whole genome shotgun (WGS) entry which is preliminary data.</text>
</comment>
<feature type="region of interest" description="Disordered" evidence="1">
    <location>
        <begin position="1"/>
        <end position="25"/>
    </location>
</feature>
<gene>
    <name evidence="2" type="ORF">IZO911_LOCUS41810</name>
</gene>
<evidence type="ECO:0000313" key="3">
    <source>
        <dbReference type="Proteomes" id="UP000663860"/>
    </source>
</evidence>
<evidence type="ECO:0000313" key="2">
    <source>
        <dbReference type="EMBL" id="CAF1441246.1"/>
    </source>
</evidence>
<protein>
    <submittedName>
        <fullName evidence="2">Uncharacterized protein</fullName>
    </submittedName>
</protein>
<dbReference type="AlphaFoldDB" id="A0A815P066"/>
<sequence>MSGSKSNQNAATSKSTASSNIRQPRQRTAQNYLLVWV</sequence>
<organism evidence="2 3">
    <name type="scientific">Adineta steineri</name>
    <dbReference type="NCBI Taxonomy" id="433720"/>
    <lineage>
        <taxon>Eukaryota</taxon>
        <taxon>Metazoa</taxon>
        <taxon>Spiralia</taxon>
        <taxon>Gnathifera</taxon>
        <taxon>Rotifera</taxon>
        <taxon>Eurotatoria</taxon>
        <taxon>Bdelloidea</taxon>
        <taxon>Adinetida</taxon>
        <taxon>Adinetidae</taxon>
        <taxon>Adineta</taxon>
    </lineage>
</organism>